<keyword evidence="3" id="KW-1185">Reference proteome</keyword>
<feature type="region of interest" description="Disordered" evidence="1">
    <location>
        <begin position="1"/>
        <end position="26"/>
    </location>
</feature>
<protein>
    <submittedName>
        <fullName evidence="2">Uncharacterized protein</fullName>
    </submittedName>
</protein>
<name>A0ABQ2UZD4_9ACTN</name>
<accession>A0ABQ2UZD4</accession>
<feature type="compositionally biased region" description="Low complexity" evidence="1">
    <location>
        <begin position="8"/>
        <end position="17"/>
    </location>
</feature>
<sequence length="73" mass="7826">MRLRRWARPSAPAADAPPGVPQRHLTRHVTTVAIDHYDTSKGGSDMSIMDLQGIEVPAEREAQALGSTVSTGC</sequence>
<dbReference type="Proteomes" id="UP000654471">
    <property type="component" value="Unassembled WGS sequence"/>
</dbReference>
<gene>
    <name evidence="2" type="ORF">GCM10010211_25600</name>
</gene>
<evidence type="ECO:0000313" key="3">
    <source>
        <dbReference type="Proteomes" id="UP000654471"/>
    </source>
</evidence>
<organism evidence="2 3">
    <name type="scientific">Streptomyces albospinus</name>
    <dbReference type="NCBI Taxonomy" id="285515"/>
    <lineage>
        <taxon>Bacteria</taxon>
        <taxon>Bacillati</taxon>
        <taxon>Actinomycetota</taxon>
        <taxon>Actinomycetes</taxon>
        <taxon>Kitasatosporales</taxon>
        <taxon>Streptomycetaceae</taxon>
        <taxon>Streptomyces</taxon>
    </lineage>
</organism>
<reference evidence="3" key="1">
    <citation type="journal article" date="2019" name="Int. J. Syst. Evol. Microbiol.">
        <title>The Global Catalogue of Microorganisms (GCM) 10K type strain sequencing project: providing services to taxonomists for standard genome sequencing and annotation.</title>
        <authorList>
            <consortium name="The Broad Institute Genomics Platform"/>
            <consortium name="The Broad Institute Genome Sequencing Center for Infectious Disease"/>
            <person name="Wu L."/>
            <person name="Ma J."/>
        </authorList>
    </citation>
    <scope>NUCLEOTIDE SEQUENCE [LARGE SCALE GENOMIC DNA]</scope>
    <source>
        <strain evidence="3">JCM 3399</strain>
    </source>
</reference>
<evidence type="ECO:0000313" key="2">
    <source>
        <dbReference type="EMBL" id="GGU59548.1"/>
    </source>
</evidence>
<dbReference type="EMBL" id="BMRP01000007">
    <property type="protein sequence ID" value="GGU59548.1"/>
    <property type="molecule type" value="Genomic_DNA"/>
</dbReference>
<comment type="caution">
    <text evidence="2">The sequence shown here is derived from an EMBL/GenBank/DDBJ whole genome shotgun (WGS) entry which is preliminary data.</text>
</comment>
<dbReference type="NCBIfam" id="NF038154">
    <property type="entry name" value="lanthi_III_a"/>
    <property type="match status" value="1"/>
</dbReference>
<proteinExistence type="predicted"/>
<evidence type="ECO:0000256" key="1">
    <source>
        <dbReference type="SAM" id="MobiDB-lite"/>
    </source>
</evidence>